<gene>
    <name evidence="1" type="ORF">KIW84_066422</name>
</gene>
<evidence type="ECO:0000313" key="1">
    <source>
        <dbReference type="EMBL" id="KAI5401948.1"/>
    </source>
</evidence>
<accession>A0A9D5ABL0</accession>
<dbReference type="EMBL" id="JAMSHJ010000006">
    <property type="protein sequence ID" value="KAI5401948.1"/>
    <property type="molecule type" value="Genomic_DNA"/>
</dbReference>
<sequence length="113" mass="12836">MVLIPKKDSDYSIDQYRPIVMANFKFKVIQGGPLSPILFCIAKEVLNRGISRLVEQGKLDLIARYRVFNKYVKASGQRINPSKSTSFTGSITNQRLNIIENKFGFNIGYDPFS</sequence>
<evidence type="ECO:0000313" key="2">
    <source>
        <dbReference type="Proteomes" id="UP001058974"/>
    </source>
</evidence>
<protein>
    <recommendedName>
        <fullName evidence="3">Reverse transcriptase</fullName>
    </recommendedName>
</protein>
<name>A0A9D5ABL0_PEA</name>
<dbReference type="AlphaFoldDB" id="A0A9D5ABL0"/>
<dbReference type="Proteomes" id="UP001058974">
    <property type="component" value="Chromosome 6"/>
</dbReference>
<organism evidence="1 2">
    <name type="scientific">Pisum sativum</name>
    <name type="common">Garden pea</name>
    <name type="synonym">Lathyrus oleraceus</name>
    <dbReference type="NCBI Taxonomy" id="3888"/>
    <lineage>
        <taxon>Eukaryota</taxon>
        <taxon>Viridiplantae</taxon>
        <taxon>Streptophyta</taxon>
        <taxon>Embryophyta</taxon>
        <taxon>Tracheophyta</taxon>
        <taxon>Spermatophyta</taxon>
        <taxon>Magnoliopsida</taxon>
        <taxon>eudicotyledons</taxon>
        <taxon>Gunneridae</taxon>
        <taxon>Pentapetalae</taxon>
        <taxon>rosids</taxon>
        <taxon>fabids</taxon>
        <taxon>Fabales</taxon>
        <taxon>Fabaceae</taxon>
        <taxon>Papilionoideae</taxon>
        <taxon>50 kb inversion clade</taxon>
        <taxon>NPAAA clade</taxon>
        <taxon>Hologalegina</taxon>
        <taxon>IRL clade</taxon>
        <taxon>Fabeae</taxon>
        <taxon>Lathyrus</taxon>
    </lineage>
</organism>
<reference evidence="1 2" key="1">
    <citation type="journal article" date="2022" name="Nat. Genet.">
        <title>Improved pea reference genome and pan-genome highlight genomic features and evolutionary characteristics.</title>
        <authorList>
            <person name="Yang T."/>
            <person name="Liu R."/>
            <person name="Luo Y."/>
            <person name="Hu S."/>
            <person name="Wang D."/>
            <person name="Wang C."/>
            <person name="Pandey M.K."/>
            <person name="Ge S."/>
            <person name="Xu Q."/>
            <person name="Li N."/>
            <person name="Li G."/>
            <person name="Huang Y."/>
            <person name="Saxena R.K."/>
            <person name="Ji Y."/>
            <person name="Li M."/>
            <person name="Yan X."/>
            <person name="He Y."/>
            <person name="Liu Y."/>
            <person name="Wang X."/>
            <person name="Xiang C."/>
            <person name="Varshney R.K."/>
            <person name="Ding H."/>
            <person name="Gao S."/>
            <person name="Zong X."/>
        </authorList>
    </citation>
    <scope>NUCLEOTIDE SEQUENCE [LARGE SCALE GENOMIC DNA]</scope>
    <source>
        <strain evidence="1 2">cv. Zhongwan 6</strain>
    </source>
</reference>
<keyword evidence="2" id="KW-1185">Reference proteome</keyword>
<dbReference type="Gramene" id="Psat06G0642200-T1">
    <property type="protein sequence ID" value="KAI5401948.1"/>
    <property type="gene ID" value="KIW84_066422"/>
</dbReference>
<proteinExistence type="predicted"/>
<evidence type="ECO:0008006" key="3">
    <source>
        <dbReference type="Google" id="ProtNLM"/>
    </source>
</evidence>
<comment type="caution">
    <text evidence="1">The sequence shown here is derived from an EMBL/GenBank/DDBJ whole genome shotgun (WGS) entry which is preliminary data.</text>
</comment>